<dbReference type="Proteomes" id="UP000430021">
    <property type="component" value="Unassembled WGS sequence"/>
</dbReference>
<feature type="region of interest" description="Disordered" evidence="1">
    <location>
        <begin position="1"/>
        <end position="22"/>
    </location>
</feature>
<evidence type="ECO:0000313" key="4">
    <source>
        <dbReference type="Proteomes" id="UP000430021"/>
    </source>
</evidence>
<gene>
    <name evidence="3" type="ORF">GRI59_08500</name>
</gene>
<name>A0A6I4UMH2_9SPHN</name>
<evidence type="ECO:0000313" key="3">
    <source>
        <dbReference type="EMBL" id="MXP38649.1"/>
    </source>
</evidence>
<keyword evidence="2" id="KW-1133">Transmembrane helix</keyword>
<dbReference type="AlphaFoldDB" id="A0A6I4UMH2"/>
<accession>A0A6I4UMH2</accession>
<sequence>MRNSRPSRLSPTGLQEAPAPSVPAGRRWIVIAGLVVAALLALAWFDGGEEPLHPIADDVALPEPSQ</sequence>
<organism evidence="3 4">
    <name type="scientific">Erythrobacter ramosus</name>
    <dbReference type="NCBI Taxonomy" id="35811"/>
    <lineage>
        <taxon>Bacteria</taxon>
        <taxon>Pseudomonadati</taxon>
        <taxon>Pseudomonadota</taxon>
        <taxon>Alphaproteobacteria</taxon>
        <taxon>Sphingomonadales</taxon>
        <taxon>Erythrobacteraceae</taxon>
        <taxon>Erythrobacter/Porphyrobacter group</taxon>
        <taxon>Erythrobacter</taxon>
    </lineage>
</organism>
<dbReference type="EMBL" id="WTYB01000002">
    <property type="protein sequence ID" value="MXP38649.1"/>
    <property type="molecule type" value="Genomic_DNA"/>
</dbReference>
<keyword evidence="2" id="KW-0472">Membrane</keyword>
<reference evidence="3 4" key="1">
    <citation type="submission" date="2019-12" db="EMBL/GenBank/DDBJ databases">
        <title>Genomic-based taxomic classification of the family Erythrobacteraceae.</title>
        <authorList>
            <person name="Xu L."/>
        </authorList>
    </citation>
    <scope>NUCLEOTIDE SEQUENCE [LARGE SCALE GENOMIC DNA]</scope>
    <source>
        <strain evidence="3 4">JCM 10282</strain>
    </source>
</reference>
<evidence type="ECO:0000256" key="2">
    <source>
        <dbReference type="SAM" id="Phobius"/>
    </source>
</evidence>
<protein>
    <submittedName>
        <fullName evidence="3">Uncharacterized protein</fullName>
    </submittedName>
</protein>
<feature type="compositionally biased region" description="Polar residues" evidence="1">
    <location>
        <begin position="1"/>
        <end position="13"/>
    </location>
</feature>
<keyword evidence="2" id="KW-0812">Transmembrane</keyword>
<feature type="transmembrane region" description="Helical" evidence="2">
    <location>
        <begin position="28"/>
        <end position="45"/>
    </location>
</feature>
<comment type="caution">
    <text evidence="3">The sequence shown here is derived from an EMBL/GenBank/DDBJ whole genome shotgun (WGS) entry which is preliminary data.</text>
</comment>
<proteinExistence type="predicted"/>
<evidence type="ECO:0000256" key="1">
    <source>
        <dbReference type="SAM" id="MobiDB-lite"/>
    </source>
</evidence>